<proteinExistence type="predicted"/>
<comment type="caution">
    <text evidence="1">The sequence shown here is derived from an EMBL/GenBank/DDBJ whole genome shotgun (WGS) entry which is preliminary data.</text>
</comment>
<sequence length="86" mass="9547">MSQFDQQQIMIDGLTLQVKTLDSLLQNLVANNSAHVSNASTSETIENSSPIDSVSHLEQISKLNLQLLHLSAAYDRQAELIKQLQK</sequence>
<name>A0A2T9YLL5_9FUNG</name>
<keyword evidence="2" id="KW-1185">Reference proteome</keyword>
<evidence type="ECO:0000313" key="1">
    <source>
        <dbReference type="EMBL" id="PVU93174.1"/>
    </source>
</evidence>
<organism evidence="1 2">
    <name type="scientific">Smittium simulii</name>
    <dbReference type="NCBI Taxonomy" id="133385"/>
    <lineage>
        <taxon>Eukaryota</taxon>
        <taxon>Fungi</taxon>
        <taxon>Fungi incertae sedis</taxon>
        <taxon>Zoopagomycota</taxon>
        <taxon>Kickxellomycotina</taxon>
        <taxon>Harpellomycetes</taxon>
        <taxon>Harpellales</taxon>
        <taxon>Legeriomycetaceae</taxon>
        <taxon>Smittium</taxon>
    </lineage>
</organism>
<protein>
    <submittedName>
        <fullName evidence="1">Uncharacterized protein</fullName>
    </submittedName>
</protein>
<dbReference type="EMBL" id="MBFR01000136">
    <property type="protein sequence ID" value="PVU93174.1"/>
    <property type="molecule type" value="Genomic_DNA"/>
</dbReference>
<dbReference type="AlphaFoldDB" id="A0A2T9YLL5"/>
<reference evidence="1 2" key="1">
    <citation type="journal article" date="2018" name="MBio">
        <title>Comparative Genomics Reveals the Core Gene Toolbox for the Fungus-Insect Symbiosis.</title>
        <authorList>
            <person name="Wang Y."/>
            <person name="Stata M."/>
            <person name="Wang W."/>
            <person name="Stajich J.E."/>
            <person name="White M.M."/>
            <person name="Moncalvo J.M."/>
        </authorList>
    </citation>
    <scope>NUCLEOTIDE SEQUENCE [LARGE SCALE GENOMIC DNA]</scope>
    <source>
        <strain evidence="1 2">SWE-8-4</strain>
    </source>
</reference>
<dbReference type="OrthoDB" id="10535917at2759"/>
<accession>A0A2T9YLL5</accession>
<evidence type="ECO:0000313" key="2">
    <source>
        <dbReference type="Proteomes" id="UP000245383"/>
    </source>
</evidence>
<dbReference type="Proteomes" id="UP000245383">
    <property type="component" value="Unassembled WGS sequence"/>
</dbReference>
<gene>
    <name evidence="1" type="ORF">BB561_003416</name>
</gene>